<dbReference type="GO" id="GO:0016788">
    <property type="term" value="F:hydrolase activity, acting on ester bonds"/>
    <property type="evidence" value="ECO:0007669"/>
    <property type="project" value="InterPro"/>
</dbReference>
<dbReference type="InterPro" id="IPR035669">
    <property type="entry name" value="SGNH_plant_lipase-like"/>
</dbReference>
<sequence>MLYWRALVAGFLLFTWGGLGVSGVSVTNKLPPCEFPAIYNFGDSNSDTGGISAAFEPIRVPYGEGFFHKPAGRDSDGRLIIDFIAESVKLPYLSSYLNSLGTNFRHGANFATGGSTIGKPNETIYEYGISPFFLGMQITQFNQFKARTKELYDEAKIASDRDKLPRQEDFAKALYTFDIGQNDLSVGFRKMSFDQLRVALPNIVNQLASAVQNIYQQGGRAFWIHNTGPIGCLPTNFFYNHNPPPGYLDDHGCVKDQNNMAVEFNRQLKERVIKLRTELPEAAVTYVDVYATKYDLIGNAKTLGYADPFKVCCGYHENYDHVWCGNKATINNTEVYGASCKDPSKSISWDGVHYTQAANQWVANHTLYGSLTDPPIPITQACHRQALVAGFLLFTWGGLGVSGVTNKLPPCEFPAIYNFGDSNSDTGGISAAFEPIRAPHGEGFFHKPAGRDSDGRLIIDFIAESVKLPYLSAYLNSLGTNFRHGANFATGGSTIGKPNETIYEYGISPFFLGMQITQFNQFKARTKELYDEAIPDIVNQLASAVQNIYQQGGRAFWIHNTGPIGCLPTNFFYNHNPPPGFLDEHGCVKDQNNMAVEFNRQLKERVIKLRTELPEAAITYVDVYGTKYELISNAKTLGYADPFKVCCGYHENYDHVWCGNKATINNTEVYGASCKDPSKSISWDGVHYTQAANQWVANHTLYGSLTDPPIPITQASFENS</sequence>
<evidence type="ECO:0000313" key="6">
    <source>
        <dbReference type="EMBL" id="GAY61311.1"/>
    </source>
</evidence>
<organism evidence="6 7">
    <name type="scientific">Citrus unshiu</name>
    <name type="common">Satsuma mandarin</name>
    <name type="synonym">Citrus nobilis var. unshiu</name>
    <dbReference type="NCBI Taxonomy" id="55188"/>
    <lineage>
        <taxon>Eukaryota</taxon>
        <taxon>Viridiplantae</taxon>
        <taxon>Streptophyta</taxon>
        <taxon>Embryophyta</taxon>
        <taxon>Tracheophyta</taxon>
        <taxon>Spermatophyta</taxon>
        <taxon>Magnoliopsida</taxon>
        <taxon>eudicotyledons</taxon>
        <taxon>Gunneridae</taxon>
        <taxon>Pentapetalae</taxon>
        <taxon>rosids</taxon>
        <taxon>malvids</taxon>
        <taxon>Sapindales</taxon>
        <taxon>Rutaceae</taxon>
        <taxon>Aurantioideae</taxon>
        <taxon>Citrus</taxon>
    </lineage>
</organism>
<comment type="similarity">
    <text evidence="1">Belongs to the 'GDSL' lipolytic enzyme family.</text>
</comment>
<evidence type="ECO:0000256" key="5">
    <source>
        <dbReference type="SAM" id="SignalP"/>
    </source>
</evidence>
<dbReference type="PANTHER" id="PTHR22835">
    <property type="entry name" value="ZINC FINGER FYVE DOMAIN CONTAINING PROTEIN"/>
    <property type="match status" value="1"/>
</dbReference>
<evidence type="ECO:0000256" key="1">
    <source>
        <dbReference type="ARBA" id="ARBA00008668"/>
    </source>
</evidence>
<gene>
    <name evidence="6" type="ORF">CUMW_208980</name>
</gene>
<dbReference type="Gene3D" id="3.40.50.1110">
    <property type="entry name" value="SGNH hydrolase"/>
    <property type="match status" value="2"/>
</dbReference>
<comment type="caution">
    <text evidence="6">The sequence shown here is derived from an EMBL/GenBank/DDBJ whole genome shotgun (WGS) entry which is preliminary data.</text>
</comment>
<dbReference type="PANTHER" id="PTHR22835:SF219">
    <property type="entry name" value="GDSL-LIKE LIPASE_ACYLHYDROLASE"/>
    <property type="match status" value="1"/>
</dbReference>
<protein>
    <submittedName>
        <fullName evidence="6">Uncharacterized protein</fullName>
    </submittedName>
</protein>
<feature type="chain" id="PRO_5014130248" evidence="5">
    <location>
        <begin position="21"/>
        <end position="720"/>
    </location>
</feature>
<dbReference type="EMBL" id="BDQV01000265">
    <property type="protein sequence ID" value="GAY61311.1"/>
    <property type="molecule type" value="Genomic_DNA"/>
</dbReference>
<evidence type="ECO:0000256" key="4">
    <source>
        <dbReference type="ARBA" id="ARBA00023180"/>
    </source>
</evidence>
<name>A0A2H5Q9S6_CITUN</name>
<dbReference type="Pfam" id="PF00657">
    <property type="entry name" value="Lipase_GDSL"/>
    <property type="match status" value="3"/>
</dbReference>
<evidence type="ECO:0000313" key="7">
    <source>
        <dbReference type="Proteomes" id="UP000236630"/>
    </source>
</evidence>
<keyword evidence="2 5" id="KW-0732">Signal</keyword>
<dbReference type="CDD" id="cd01837">
    <property type="entry name" value="SGNH_plant_lipase_like"/>
    <property type="match status" value="2"/>
</dbReference>
<keyword evidence="7" id="KW-1185">Reference proteome</keyword>
<keyword evidence="3" id="KW-0378">Hydrolase</keyword>
<dbReference type="AlphaFoldDB" id="A0A2H5Q9S6"/>
<evidence type="ECO:0000256" key="2">
    <source>
        <dbReference type="ARBA" id="ARBA00022729"/>
    </source>
</evidence>
<evidence type="ECO:0000256" key="3">
    <source>
        <dbReference type="ARBA" id="ARBA00022801"/>
    </source>
</evidence>
<dbReference type="Proteomes" id="UP000236630">
    <property type="component" value="Unassembled WGS sequence"/>
</dbReference>
<accession>A0A2H5Q9S6</accession>
<dbReference type="InterPro" id="IPR036514">
    <property type="entry name" value="SGNH_hydro_sf"/>
</dbReference>
<reference evidence="6 7" key="1">
    <citation type="journal article" date="2017" name="Front. Genet.">
        <title>Draft sequencing of the heterozygous diploid genome of Satsuma (Citrus unshiu Marc.) using a hybrid assembly approach.</title>
        <authorList>
            <person name="Shimizu T."/>
            <person name="Tanizawa Y."/>
            <person name="Mochizuki T."/>
            <person name="Nagasaki H."/>
            <person name="Yoshioka T."/>
            <person name="Toyoda A."/>
            <person name="Fujiyama A."/>
            <person name="Kaminuma E."/>
            <person name="Nakamura Y."/>
        </authorList>
    </citation>
    <scope>NUCLEOTIDE SEQUENCE [LARGE SCALE GENOMIC DNA]</scope>
    <source>
        <strain evidence="7">cv. Miyagawa wase</strain>
    </source>
</reference>
<feature type="signal peptide" evidence="5">
    <location>
        <begin position="1"/>
        <end position="20"/>
    </location>
</feature>
<keyword evidence="4" id="KW-0325">Glycoprotein</keyword>
<dbReference type="InterPro" id="IPR001087">
    <property type="entry name" value="GDSL"/>
</dbReference>
<proteinExistence type="inferred from homology"/>